<evidence type="ECO:0000313" key="1">
    <source>
        <dbReference type="EMBL" id="TGD30347.1"/>
    </source>
</evidence>
<reference evidence="1 2" key="1">
    <citation type="submission" date="2018-03" db="EMBL/GenBank/DDBJ databases">
        <title>Non-Typhoidal Salmonella genome sequencing and assembly.</title>
        <authorList>
            <person name="Matchawe C."/>
        </authorList>
    </citation>
    <scope>NUCLEOTIDE SEQUENCE [LARGE SCALE GENOMIC DNA]</scope>
    <source>
        <strain evidence="1 2">8EV</strain>
    </source>
</reference>
<dbReference type="Proteomes" id="UP000297989">
    <property type="component" value="Unassembled WGS sequence"/>
</dbReference>
<name>A0A659S1U2_SALET</name>
<dbReference type="InterPro" id="IPR010393">
    <property type="entry name" value="DUF991_YecM-like"/>
</dbReference>
<dbReference type="Pfam" id="PF06185">
    <property type="entry name" value="YecM"/>
    <property type="match status" value="1"/>
</dbReference>
<protein>
    <submittedName>
        <fullName evidence="1">Metalloprotein</fullName>
    </submittedName>
</protein>
<dbReference type="InterPro" id="IPR029068">
    <property type="entry name" value="Glyas_Bleomycin-R_OHBP_Dase"/>
</dbReference>
<proteinExistence type="predicted"/>
<organism evidence="1 2">
    <name type="scientific">Salmonella enterica subsp. enterica serovar Poona</name>
    <dbReference type="NCBI Taxonomy" id="436295"/>
    <lineage>
        <taxon>Bacteria</taxon>
        <taxon>Pseudomonadati</taxon>
        <taxon>Pseudomonadota</taxon>
        <taxon>Gammaproteobacteria</taxon>
        <taxon>Enterobacterales</taxon>
        <taxon>Enterobacteriaceae</taxon>
        <taxon>Salmonella</taxon>
    </lineage>
</organism>
<dbReference type="PANTHER" id="PTHR37519">
    <property type="match status" value="1"/>
</dbReference>
<comment type="caution">
    <text evidence="1">The sequence shown here is derived from an EMBL/GenBank/DDBJ whole genome shotgun (WGS) entry which is preliminary data.</text>
</comment>
<dbReference type="PANTHER" id="PTHR37519:SF1">
    <property type="entry name" value="DIHYDROXYBIPHENYL DIOXYGENASE DOMAIN-CONTAINING PROTEIN"/>
    <property type="match status" value="1"/>
</dbReference>
<dbReference type="Gene3D" id="3.10.180.10">
    <property type="entry name" value="2,3-Dihydroxybiphenyl 1,2-Dioxygenase, domain 1"/>
    <property type="match status" value="1"/>
</dbReference>
<dbReference type="AlphaFoldDB" id="A0A659S1U2"/>
<dbReference type="EMBL" id="PYKK01001308">
    <property type="protein sequence ID" value="TGD30347.1"/>
    <property type="molecule type" value="Genomic_DNA"/>
</dbReference>
<dbReference type="GO" id="GO:0005829">
    <property type="term" value="C:cytosol"/>
    <property type="evidence" value="ECO:0007669"/>
    <property type="project" value="TreeGrafter"/>
</dbReference>
<gene>
    <name evidence="1" type="ORF">C9F10_18805</name>
</gene>
<accession>A0A659S1U2</accession>
<evidence type="ECO:0000313" key="2">
    <source>
        <dbReference type="Proteomes" id="UP000297989"/>
    </source>
</evidence>
<feature type="non-terminal residue" evidence="1">
    <location>
        <position position="1"/>
    </location>
</feature>
<dbReference type="SUPFAM" id="SSF54593">
    <property type="entry name" value="Glyoxalase/Bleomycin resistance protein/Dihydroxybiphenyl dioxygenase"/>
    <property type="match status" value="1"/>
</dbReference>
<sequence>RALAPGGERLSVPLSTGRPLWRITLPAPVCVEHWRFSVIELPWPGEKRYPHEGWEHIEIVLPGEPETLNARALALLSDEGLSQPGIVVKTSSPQGEHERLPNPTLAVTDGRITVKFHPWSIEAIVASEQAAH</sequence>